<organism evidence="1 2">
    <name type="scientific">Streptomyces violaceolatus</name>
    <dbReference type="NCBI Taxonomy" id="67378"/>
    <lineage>
        <taxon>Bacteria</taxon>
        <taxon>Bacillati</taxon>
        <taxon>Actinomycetota</taxon>
        <taxon>Actinomycetes</taxon>
        <taxon>Kitasatosporales</taxon>
        <taxon>Streptomycetaceae</taxon>
        <taxon>Streptomyces</taxon>
        <taxon>Streptomyces violaceoruber group</taxon>
    </lineage>
</organism>
<keyword evidence="2" id="KW-1185">Reference proteome</keyword>
<name>A0ABN3TIV3_9ACTN</name>
<reference evidence="1 2" key="1">
    <citation type="journal article" date="2019" name="Int. J. Syst. Evol. Microbiol.">
        <title>The Global Catalogue of Microorganisms (GCM) 10K type strain sequencing project: providing services to taxonomists for standard genome sequencing and annotation.</title>
        <authorList>
            <consortium name="The Broad Institute Genomics Platform"/>
            <consortium name="The Broad Institute Genome Sequencing Center for Infectious Disease"/>
            <person name="Wu L."/>
            <person name="Ma J."/>
        </authorList>
    </citation>
    <scope>NUCLEOTIDE SEQUENCE [LARGE SCALE GENOMIC DNA]</scope>
    <source>
        <strain evidence="1 2">JCM 4531</strain>
    </source>
</reference>
<dbReference type="Proteomes" id="UP001499989">
    <property type="component" value="Unassembled WGS sequence"/>
</dbReference>
<protein>
    <submittedName>
        <fullName evidence="1">Uncharacterized protein</fullName>
    </submittedName>
</protein>
<accession>A0ABN3TIV3</accession>
<dbReference type="EMBL" id="BAAASK010000051">
    <property type="protein sequence ID" value="GAA2704750.1"/>
    <property type="molecule type" value="Genomic_DNA"/>
</dbReference>
<comment type="caution">
    <text evidence="1">The sequence shown here is derived from an EMBL/GenBank/DDBJ whole genome shotgun (WGS) entry which is preliminary data.</text>
</comment>
<gene>
    <name evidence="1" type="ORF">GCM10010310_79020</name>
</gene>
<dbReference type="RefSeq" id="WP_344572515.1">
    <property type="nucleotide sequence ID" value="NZ_BAAASK010000051.1"/>
</dbReference>
<sequence>MIRSVTTRARRAFRTAADAVRSTLIPASLVRSRADETAPDPTGLLAPEEIEARAEEIEDAAADYAAATDRARSGDRGKRKARKLLDRLPAGRYGAWTVERVPSSRQTPDLEAIRATYKRLGLGDVPMRTCAPSLRVTQAAADVVPFPAADEAATAQLAA</sequence>
<proteinExistence type="predicted"/>
<evidence type="ECO:0000313" key="1">
    <source>
        <dbReference type="EMBL" id="GAA2704750.1"/>
    </source>
</evidence>
<evidence type="ECO:0000313" key="2">
    <source>
        <dbReference type="Proteomes" id="UP001499989"/>
    </source>
</evidence>